<sequence length="415" mass="47570">MSLFALSHLASLESERITRTAVESTQSPVHTGNRRCIYCKEPTLAHHCNECQSNWFCSSKCQRAKAHNIDAANYMALCPAQNKRLNTHRYLAESLRAGTCEPPTDPQTRQDFGFDLCQYGNKQEERLLWATYKGKSLLAEMIKQYFAEVRLLTKDVYIWWFRHNIWVIIPEDSRMGYAMTVHTDLVRECAKMSRVSCQILNGWDRDRESWWTGHTIDYMAARVREAIRSVEQEDQAMDGVSSDTLSDNANDISLKNEIPVQDIYQKYSSVQWQEISADFPQRYSSPCAGFVHVLQSQYQAALQREDAHKGFPRSTLWFATYGAMVLNAGDKRLAAYTARPSIYPFAGQRIETTRHLPSLQKFRTRKGSLSSSLNFDLLFHYWLANGQQTTPNTNNTMAEVNPTSPPPRSCSRTLS</sequence>
<reference evidence="2" key="1">
    <citation type="journal article" date="2021" name="Mol. Plant Microbe Interact.">
        <title>Complete Genome Sequence of the Plant-Pathogenic Fungus Colletotrichum lupini.</title>
        <authorList>
            <person name="Baroncelli R."/>
            <person name="Pensec F."/>
            <person name="Da Lio D."/>
            <person name="Boufleur T."/>
            <person name="Vicente I."/>
            <person name="Sarrocco S."/>
            <person name="Picot A."/>
            <person name="Baraldi E."/>
            <person name="Sukno S."/>
            <person name="Thon M."/>
            <person name="Le Floch G."/>
        </authorList>
    </citation>
    <scope>NUCLEOTIDE SEQUENCE</scope>
    <source>
        <strain evidence="2">IMI 504893</strain>
    </source>
</reference>
<dbReference type="GeneID" id="73338442"/>
<dbReference type="Proteomes" id="UP000830671">
    <property type="component" value="Chromosome 2"/>
</dbReference>
<gene>
    <name evidence="2" type="ORF">CLUP02_04420</name>
</gene>
<organism evidence="2 3">
    <name type="scientific">Colletotrichum lupini</name>
    <dbReference type="NCBI Taxonomy" id="145971"/>
    <lineage>
        <taxon>Eukaryota</taxon>
        <taxon>Fungi</taxon>
        <taxon>Dikarya</taxon>
        <taxon>Ascomycota</taxon>
        <taxon>Pezizomycotina</taxon>
        <taxon>Sordariomycetes</taxon>
        <taxon>Hypocreomycetidae</taxon>
        <taxon>Glomerellales</taxon>
        <taxon>Glomerellaceae</taxon>
        <taxon>Colletotrichum</taxon>
        <taxon>Colletotrichum acutatum species complex</taxon>
    </lineage>
</organism>
<evidence type="ECO:0008006" key="4">
    <source>
        <dbReference type="Google" id="ProtNLM"/>
    </source>
</evidence>
<name>A0A9Q8SLA2_9PEZI</name>
<evidence type="ECO:0000313" key="3">
    <source>
        <dbReference type="Proteomes" id="UP000830671"/>
    </source>
</evidence>
<dbReference type="KEGG" id="clup:CLUP02_04420"/>
<evidence type="ECO:0000313" key="2">
    <source>
        <dbReference type="EMBL" id="UQC78941.1"/>
    </source>
</evidence>
<keyword evidence="3" id="KW-1185">Reference proteome</keyword>
<evidence type="ECO:0000256" key="1">
    <source>
        <dbReference type="SAM" id="MobiDB-lite"/>
    </source>
</evidence>
<protein>
    <recommendedName>
        <fullName evidence="4">Suppressor of anucleate metulae protein B</fullName>
    </recommendedName>
</protein>
<accession>A0A9Q8SLA2</accession>
<dbReference type="RefSeq" id="XP_049140575.1">
    <property type="nucleotide sequence ID" value="XM_049283432.1"/>
</dbReference>
<dbReference type="AlphaFoldDB" id="A0A9Q8SLA2"/>
<dbReference type="EMBL" id="CP019474">
    <property type="protein sequence ID" value="UQC78941.1"/>
    <property type="molecule type" value="Genomic_DNA"/>
</dbReference>
<proteinExistence type="predicted"/>
<feature type="region of interest" description="Disordered" evidence="1">
    <location>
        <begin position="390"/>
        <end position="415"/>
    </location>
</feature>